<evidence type="ECO:0000256" key="1">
    <source>
        <dbReference type="ARBA" id="ARBA00023125"/>
    </source>
</evidence>
<evidence type="ECO:0000313" key="3">
    <source>
        <dbReference type="EMBL" id="OCT11107.1"/>
    </source>
</evidence>
<evidence type="ECO:0000259" key="2">
    <source>
        <dbReference type="PROSITE" id="PS50937"/>
    </source>
</evidence>
<name>A0A1C0ZSS1_9BACL</name>
<protein>
    <recommendedName>
        <fullName evidence="2">HTH merR-type domain-containing protein</fullName>
    </recommendedName>
</protein>
<accession>A0A1C0ZSS1</accession>
<dbReference type="RefSeq" id="WP_065857840.1">
    <property type="nucleotide sequence ID" value="NZ_LYPC01000028.1"/>
</dbReference>
<dbReference type="Gene3D" id="1.10.1660.10">
    <property type="match status" value="1"/>
</dbReference>
<reference evidence="4" key="1">
    <citation type="submission" date="2016-05" db="EMBL/GenBank/DDBJ databases">
        <title>Paenibacillus oryzae. sp. nov., isolated from the rice root.</title>
        <authorList>
            <person name="Zhang J."/>
            <person name="Zhang X."/>
        </authorList>
    </citation>
    <scope>NUCLEOTIDE SEQUENCE [LARGE SCALE GENOMIC DNA]</scope>
    <source>
        <strain evidence="4">KCTC13222</strain>
    </source>
</reference>
<dbReference type="PANTHER" id="PTHR30204:SF58">
    <property type="entry name" value="HTH-TYPE TRANSCRIPTIONAL REGULATOR YFMP"/>
    <property type="match status" value="1"/>
</dbReference>
<gene>
    <name evidence="3" type="ORF">A8709_05290</name>
</gene>
<keyword evidence="4" id="KW-1185">Reference proteome</keyword>
<keyword evidence="1" id="KW-0238">DNA-binding</keyword>
<dbReference type="InterPro" id="IPR047057">
    <property type="entry name" value="MerR_fam"/>
</dbReference>
<dbReference type="InterPro" id="IPR000551">
    <property type="entry name" value="MerR-type_HTH_dom"/>
</dbReference>
<organism evidence="3 4">
    <name type="scientific">Paenibacillus pectinilyticus</name>
    <dbReference type="NCBI Taxonomy" id="512399"/>
    <lineage>
        <taxon>Bacteria</taxon>
        <taxon>Bacillati</taxon>
        <taxon>Bacillota</taxon>
        <taxon>Bacilli</taxon>
        <taxon>Bacillales</taxon>
        <taxon>Paenibacillaceae</taxon>
        <taxon>Paenibacillus</taxon>
    </lineage>
</organism>
<dbReference type="PANTHER" id="PTHR30204">
    <property type="entry name" value="REDOX-CYCLING DRUG-SENSING TRANSCRIPTIONAL ACTIVATOR SOXR"/>
    <property type="match status" value="1"/>
</dbReference>
<sequence length="141" mass="16513">MENYKIDDVAKECGLTKRTIRYYEEIGLLFAPDRSDGGTRLYSRAHIDQLKQITNAREVLGFSLQEMQDYVSASNKIAERHQGYLQTEDRDQKRKELLELESIVAHQLQIIDQKLAKIAEVRQMTEVRYQRVQEALKNLPE</sequence>
<dbReference type="OrthoDB" id="9791488at2"/>
<dbReference type="AlphaFoldDB" id="A0A1C0ZSS1"/>
<comment type="caution">
    <text evidence="3">The sequence shown here is derived from an EMBL/GenBank/DDBJ whole genome shotgun (WGS) entry which is preliminary data.</text>
</comment>
<dbReference type="Proteomes" id="UP000093309">
    <property type="component" value="Unassembled WGS sequence"/>
</dbReference>
<proteinExistence type="predicted"/>
<dbReference type="SMART" id="SM00422">
    <property type="entry name" value="HTH_MERR"/>
    <property type="match status" value="1"/>
</dbReference>
<feature type="domain" description="HTH merR-type" evidence="2">
    <location>
        <begin position="3"/>
        <end position="73"/>
    </location>
</feature>
<dbReference type="EMBL" id="LYPC01000028">
    <property type="protein sequence ID" value="OCT11107.1"/>
    <property type="molecule type" value="Genomic_DNA"/>
</dbReference>
<dbReference type="InterPro" id="IPR009061">
    <property type="entry name" value="DNA-bd_dom_put_sf"/>
</dbReference>
<dbReference type="GO" id="GO:0003700">
    <property type="term" value="F:DNA-binding transcription factor activity"/>
    <property type="evidence" value="ECO:0007669"/>
    <property type="project" value="InterPro"/>
</dbReference>
<dbReference type="Pfam" id="PF13411">
    <property type="entry name" value="MerR_1"/>
    <property type="match status" value="1"/>
</dbReference>
<dbReference type="GO" id="GO:0003677">
    <property type="term" value="F:DNA binding"/>
    <property type="evidence" value="ECO:0007669"/>
    <property type="project" value="UniProtKB-KW"/>
</dbReference>
<dbReference type="STRING" id="512399.A8709_05290"/>
<dbReference type="SUPFAM" id="SSF46955">
    <property type="entry name" value="Putative DNA-binding domain"/>
    <property type="match status" value="1"/>
</dbReference>
<dbReference type="PROSITE" id="PS50937">
    <property type="entry name" value="HTH_MERR_2"/>
    <property type="match status" value="1"/>
</dbReference>
<evidence type="ECO:0000313" key="4">
    <source>
        <dbReference type="Proteomes" id="UP000093309"/>
    </source>
</evidence>
<dbReference type="PRINTS" id="PR00040">
    <property type="entry name" value="HTHMERR"/>
</dbReference>